<name>A0ABP7XFR4_9ACTN</name>
<feature type="compositionally biased region" description="Basic and acidic residues" evidence="1">
    <location>
        <begin position="529"/>
        <end position="539"/>
    </location>
</feature>
<reference evidence="4" key="1">
    <citation type="journal article" date="2019" name="Int. J. Syst. Evol. Microbiol.">
        <title>The Global Catalogue of Microorganisms (GCM) 10K type strain sequencing project: providing services to taxonomists for standard genome sequencing and annotation.</title>
        <authorList>
            <consortium name="The Broad Institute Genomics Platform"/>
            <consortium name="The Broad Institute Genome Sequencing Center for Infectious Disease"/>
            <person name="Wu L."/>
            <person name="Ma J."/>
        </authorList>
    </citation>
    <scope>NUCLEOTIDE SEQUENCE [LARGE SCALE GENOMIC DNA]</scope>
    <source>
        <strain evidence="4">JCM 16703</strain>
    </source>
</reference>
<proteinExistence type="predicted"/>
<keyword evidence="2" id="KW-0732">Signal</keyword>
<dbReference type="RefSeq" id="WP_344732500.1">
    <property type="nucleotide sequence ID" value="NZ_BAAAZH010000010.1"/>
</dbReference>
<evidence type="ECO:0000313" key="4">
    <source>
        <dbReference type="Proteomes" id="UP001501495"/>
    </source>
</evidence>
<keyword evidence="4" id="KW-1185">Reference proteome</keyword>
<protein>
    <submittedName>
        <fullName evidence="3">Uncharacterized protein</fullName>
    </submittedName>
</protein>
<organism evidence="3 4">
    <name type="scientific">Nocardioides fonticola</name>
    <dbReference type="NCBI Taxonomy" id="450363"/>
    <lineage>
        <taxon>Bacteria</taxon>
        <taxon>Bacillati</taxon>
        <taxon>Actinomycetota</taxon>
        <taxon>Actinomycetes</taxon>
        <taxon>Propionibacteriales</taxon>
        <taxon>Nocardioidaceae</taxon>
        <taxon>Nocardioides</taxon>
    </lineage>
</organism>
<evidence type="ECO:0000256" key="2">
    <source>
        <dbReference type="SAM" id="SignalP"/>
    </source>
</evidence>
<feature type="region of interest" description="Disordered" evidence="1">
    <location>
        <begin position="517"/>
        <end position="539"/>
    </location>
</feature>
<evidence type="ECO:0000256" key="1">
    <source>
        <dbReference type="SAM" id="MobiDB-lite"/>
    </source>
</evidence>
<dbReference type="Proteomes" id="UP001501495">
    <property type="component" value="Unassembled WGS sequence"/>
</dbReference>
<comment type="caution">
    <text evidence="3">The sequence shown here is derived from an EMBL/GenBank/DDBJ whole genome shotgun (WGS) entry which is preliminary data.</text>
</comment>
<accession>A0ABP7XFR4</accession>
<feature type="signal peptide" evidence="2">
    <location>
        <begin position="1"/>
        <end position="29"/>
    </location>
</feature>
<sequence length="539" mass="57136">MTRRPSPLALVVLAAAAVAGAVVPGAAPAAPAAPSSLTCRTPVAPHEPPCNPHLALSGWGGSHRNSYASGSSPYPAPHADDDVTRQRITLPGLPSAVPITVTFSSRYADGGRVAWMSTVAPSAIHKVDVASGDIIDTLTPSQSVNSIGISGAYNVLDRDDHFFVGRSSSIEVYGDETPGERTSPIALLDSLTLPASALCGDDKLVGITMTYDGYIAFATARGVVGVVPRDLDRFDSKHLQTVNLNQGRCDEADDDLEIVSNSISADETGGIYVVTSQAMNRVQWNGRRLRLGWKAGYNVGPPPSGVRLGAGSGSTPDVMGTAKDRDRFVVITDGGPLMNLVLFWRDRIPQGWKPIAKGLDRRIACQVPVTFGDPNATRTTSEQSVLTNGYTSVIVNNSLTNESVLDALPAQIRPIVAAELGGVPQQAPYGIERIDWNPRTRTCQVKWANPEVSIPNAIPTLSTESGLIYGQGQRNGLWGLEGIDLRTGAQRLWVPSTPTPASNSFYAATEVGPDGDVWQGTSGGIDLYRGPDRTGPRMR</sequence>
<evidence type="ECO:0000313" key="3">
    <source>
        <dbReference type="EMBL" id="GAA4114890.1"/>
    </source>
</evidence>
<gene>
    <name evidence="3" type="ORF">GCM10022215_13350</name>
</gene>
<feature type="chain" id="PRO_5046806804" evidence="2">
    <location>
        <begin position="30"/>
        <end position="539"/>
    </location>
</feature>
<dbReference type="EMBL" id="BAAAZH010000010">
    <property type="protein sequence ID" value="GAA4114890.1"/>
    <property type="molecule type" value="Genomic_DNA"/>
</dbReference>